<reference evidence="6" key="1">
    <citation type="journal article" date="2017" name="Genome Announc.">
        <title>Draft Genome Sequence of Terrimicrobium sacchariphilum NM-5T, a Facultative Anaerobic Soil Bacterium of the Class Spartobacteria.</title>
        <authorList>
            <person name="Qiu Y.L."/>
            <person name="Tourlousse D.M."/>
            <person name="Matsuura N."/>
            <person name="Ohashi A."/>
            <person name="Sekiguchi Y."/>
        </authorList>
    </citation>
    <scope>NUCLEOTIDE SEQUENCE [LARGE SCALE GENOMIC DNA]</scope>
    <source>
        <strain evidence="6">NM-5</strain>
    </source>
</reference>
<dbReference type="RefSeq" id="WP_153811564.1">
    <property type="nucleotide sequence ID" value="NZ_BDCO01000003.1"/>
</dbReference>
<dbReference type="InterPro" id="IPR050245">
    <property type="entry name" value="PrsA_foldase"/>
</dbReference>
<dbReference type="PROSITE" id="PS51257">
    <property type="entry name" value="PROKAR_LIPOPROTEIN"/>
    <property type="match status" value="1"/>
</dbReference>
<dbReference type="PANTHER" id="PTHR47245:SF2">
    <property type="entry name" value="PEPTIDYL-PROLYL CIS-TRANS ISOMERASE HP_0175-RELATED"/>
    <property type="match status" value="1"/>
</dbReference>
<dbReference type="GO" id="GO:0003755">
    <property type="term" value="F:peptidyl-prolyl cis-trans isomerase activity"/>
    <property type="evidence" value="ECO:0007669"/>
    <property type="project" value="UniProtKB-KW"/>
</dbReference>
<dbReference type="PANTHER" id="PTHR47245">
    <property type="entry name" value="PEPTIDYLPROLYL ISOMERASE"/>
    <property type="match status" value="1"/>
</dbReference>
<organism evidence="5 6">
    <name type="scientific">Terrimicrobium sacchariphilum</name>
    <dbReference type="NCBI Taxonomy" id="690879"/>
    <lineage>
        <taxon>Bacteria</taxon>
        <taxon>Pseudomonadati</taxon>
        <taxon>Verrucomicrobiota</taxon>
        <taxon>Terrimicrobiia</taxon>
        <taxon>Terrimicrobiales</taxon>
        <taxon>Terrimicrobiaceae</taxon>
        <taxon>Terrimicrobium</taxon>
    </lineage>
</organism>
<keyword evidence="1" id="KW-0697">Rotamase</keyword>
<comment type="caution">
    <text evidence="5">The sequence shown here is derived from an EMBL/GenBank/DDBJ whole genome shotgun (WGS) entry which is preliminary data.</text>
</comment>
<dbReference type="AlphaFoldDB" id="A0A146GEG3"/>
<dbReference type="SUPFAM" id="SSF109998">
    <property type="entry name" value="Triger factor/SurA peptide-binding domain-like"/>
    <property type="match status" value="1"/>
</dbReference>
<protein>
    <submittedName>
        <fullName evidence="5">Peptidyl-prolyl cis-trans isomerase C</fullName>
    </submittedName>
</protein>
<dbReference type="InterPro" id="IPR027304">
    <property type="entry name" value="Trigger_fact/SurA_dom_sf"/>
</dbReference>
<dbReference type="EMBL" id="BDCO01000003">
    <property type="protein sequence ID" value="GAT35522.1"/>
    <property type="molecule type" value="Genomic_DNA"/>
</dbReference>
<keyword evidence="6" id="KW-1185">Reference proteome</keyword>
<dbReference type="OrthoDB" id="195129at2"/>
<keyword evidence="1 5" id="KW-0413">Isomerase</keyword>
<evidence type="ECO:0000256" key="2">
    <source>
        <dbReference type="SAM" id="MobiDB-lite"/>
    </source>
</evidence>
<evidence type="ECO:0000256" key="3">
    <source>
        <dbReference type="SAM" id="SignalP"/>
    </source>
</evidence>
<evidence type="ECO:0000313" key="5">
    <source>
        <dbReference type="EMBL" id="GAT35522.1"/>
    </source>
</evidence>
<evidence type="ECO:0000256" key="1">
    <source>
        <dbReference type="PROSITE-ProRule" id="PRU00278"/>
    </source>
</evidence>
<dbReference type="FunCoup" id="A0A146GEG3">
    <property type="interactions" value="140"/>
</dbReference>
<dbReference type="InterPro" id="IPR000297">
    <property type="entry name" value="PPIase_PpiC"/>
</dbReference>
<feature type="signal peptide" evidence="3">
    <location>
        <begin position="1"/>
        <end position="20"/>
    </location>
</feature>
<gene>
    <name evidence="5" type="ORF">TSACC_3591</name>
</gene>
<dbReference type="Gene3D" id="3.10.50.40">
    <property type="match status" value="1"/>
</dbReference>
<feature type="domain" description="PpiC" evidence="4">
    <location>
        <begin position="214"/>
        <end position="317"/>
    </location>
</feature>
<dbReference type="Pfam" id="PF13616">
    <property type="entry name" value="Rotamase_3"/>
    <property type="match status" value="1"/>
</dbReference>
<dbReference type="STRING" id="690879.TSACC_3591"/>
<accession>A0A146GEG3</accession>
<keyword evidence="3" id="KW-0732">Signal</keyword>
<dbReference type="SUPFAM" id="SSF54534">
    <property type="entry name" value="FKBP-like"/>
    <property type="match status" value="1"/>
</dbReference>
<name>A0A146GEG3_TERSA</name>
<feature type="region of interest" description="Disordered" evidence="2">
    <location>
        <begin position="22"/>
        <end position="64"/>
    </location>
</feature>
<dbReference type="Pfam" id="PF13624">
    <property type="entry name" value="SurA_N_3"/>
    <property type="match status" value="1"/>
</dbReference>
<dbReference type="Proteomes" id="UP000076023">
    <property type="component" value="Unassembled WGS sequence"/>
</dbReference>
<feature type="chain" id="PRO_5007524787" evidence="3">
    <location>
        <begin position="21"/>
        <end position="393"/>
    </location>
</feature>
<sequence length="393" mass="41597">MKKSLSLVLCSATAAAATLAMTSCKPSQPAASEPAAAPSATPVAAAASPAPAASATPADASAPVSPLGLKDPVAVVNGEPISLKELQEAFETAVKSSGVDAASLTDAQKIEGYHQLLDELIVDKLIAKQAASVEISQADVDAEVAKIKKQFPTEEDFNKQLAQVGQSPEKVNETIKKMLQQQRWVESQVADKVAVTPEDAQKFYNDNKQEFKEDASVRASHILIRVDENAPEDVVKQKQAEAAKVAALASKKGADFAALAKQYSEEPGAKDSGGDLDFFTKDRMVPEFAEAAFSQKVGQVSQPVRTQFGWHVIKVTDTKPARVLSFDEVKGDLTNYLKRNKQREAVQNLIKGLRDGAKVENNLPPAPEAPAAPADAVTVPTVDPAKAPGGINP</sequence>
<dbReference type="InParanoid" id="A0A146GEG3"/>
<dbReference type="Gene3D" id="1.10.4030.10">
    <property type="entry name" value="Porin chaperone SurA, peptide-binding domain"/>
    <property type="match status" value="1"/>
</dbReference>
<feature type="compositionally biased region" description="Low complexity" evidence="2">
    <location>
        <begin position="371"/>
        <end position="385"/>
    </location>
</feature>
<proteinExistence type="predicted"/>
<feature type="region of interest" description="Disordered" evidence="2">
    <location>
        <begin position="358"/>
        <end position="393"/>
    </location>
</feature>
<dbReference type="InterPro" id="IPR046357">
    <property type="entry name" value="PPIase_dom_sf"/>
</dbReference>
<evidence type="ECO:0000313" key="6">
    <source>
        <dbReference type="Proteomes" id="UP000076023"/>
    </source>
</evidence>
<dbReference type="PROSITE" id="PS50198">
    <property type="entry name" value="PPIC_PPIASE_2"/>
    <property type="match status" value="1"/>
</dbReference>
<evidence type="ECO:0000259" key="4">
    <source>
        <dbReference type="PROSITE" id="PS50198"/>
    </source>
</evidence>